<dbReference type="RefSeq" id="WP_008850571.1">
    <property type="nucleotide sequence ID" value="NZ_AGQV01000001.1"/>
</dbReference>
<accession>G6XG06</accession>
<comment type="caution">
    <text evidence="2">The sequence shown here is derived from an EMBL/GenBank/DDBJ whole genome shotgun (WGS) entry which is preliminary data.</text>
</comment>
<evidence type="ECO:0000256" key="1">
    <source>
        <dbReference type="SAM" id="Phobius"/>
    </source>
</evidence>
<keyword evidence="1" id="KW-0812">Transmembrane</keyword>
<sequence>MSVVVSGPGAPDQAKIAKEQERVQSERVLKKRFIGMVLGLFLAHVYVALALYYTYIDSANHFHTSWLALFGAFVSSMIFLFHIGIS</sequence>
<protein>
    <submittedName>
        <fullName evidence="2">Uncharacterized protein</fullName>
    </submittedName>
</protein>
<keyword evidence="1" id="KW-0472">Membrane</keyword>
<keyword evidence="1" id="KW-1133">Transmembrane helix</keyword>
<dbReference type="PATRIC" id="fig|1088869.3.peg.424"/>
<dbReference type="AlphaFoldDB" id="G6XG06"/>
<keyword evidence="3" id="KW-1185">Reference proteome</keyword>
<evidence type="ECO:0000313" key="2">
    <source>
        <dbReference type="EMBL" id="EHH69114.1"/>
    </source>
</evidence>
<feature type="transmembrane region" description="Helical" evidence="1">
    <location>
        <begin position="65"/>
        <end position="85"/>
    </location>
</feature>
<name>G6XG06_9PROT</name>
<dbReference type="STRING" id="1088869.GMO_04210"/>
<evidence type="ECO:0000313" key="3">
    <source>
        <dbReference type="Proteomes" id="UP000004949"/>
    </source>
</evidence>
<dbReference type="EMBL" id="AGQV01000001">
    <property type="protein sequence ID" value="EHH69114.1"/>
    <property type="molecule type" value="Genomic_DNA"/>
</dbReference>
<gene>
    <name evidence="2" type="ORF">GMO_04210</name>
</gene>
<feature type="transmembrane region" description="Helical" evidence="1">
    <location>
        <begin position="33"/>
        <end position="53"/>
    </location>
</feature>
<proteinExistence type="predicted"/>
<dbReference type="OrthoDB" id="7275540at2"/>
<dbReference type="Proteomes" id="UP000004949">
    <property type="component" value="Unassembled WGS sequence"/>
</dbReference>
<organism evidence="2 3">
    <name type="scientific">Gluconobacter morbifer G707</name>
    <dbReference type="NCBI Taxonomy" id="1088869"/>
    <lineage>
        <taxon>Bacteria</taxon>
        <taxon>Pseudomonadati</taxon>
        <taxon>Pseudomonadota</taxon>
        <taxon>Alphaproteobacteria</taxon>
        <taxon>Acetobacterales</taxon>
        <taxon>Acetobacteraceae</taxon>
        <taxon>Gluconobacter</taxon>
    </lineage>
</organism>
<reference evidence="2 3" key="1">
    <citation type="submission" date="2011-10" db="EMBL/GenBank/DDBJ databases">
        <title>Genome sequence of Gluconobacter morbifer G707, isolated from Drosophila gut.</title>
        <authorList>
            <person name="Lee W.-J."/>
            <person name="Kim E.-K."/>
        </authorList>
    </citation>
    <scope>NUCLEOTIDE SEQUENCE [LARGE SCALE GENOMIC DNA]</scope>
    <source>
        <strain evidence="2 3">G707</strain>
    </source>
</reference>